<evidence type="ECO:0000259" key="4">
    <source>
        <dbReference type="Pfam" id="PF11887"/>
    </source>
</evidence>
<name>A0ABN2YFD8_9ACTN</name>
<proteinExistence type="predicted"/>
<dbReference type="RefSeq" id="WP_344290556.1">
    <property type="nucleotide sequence ID" value="NZ_BAAAPF010000086.1"/>
</dbReference>
<dbReference type="InterPro" id="IPR052336">
    <property type="entry name" value="MlaD_Phospholipid_Transporter"/>
</dbReference>
<dbReference type="Pfam" id="PF11887">
    <property type="entry name" value="Mce4_CUP1"/>
    <property type="match status" value="1"/>
</dbReference>
<evidence type="ECO:0000313" key="5">
    <source>
        <dbReference type="EMBL" id="GAA2125128.1"/>
    </source>
</evidence>
<keyword evidence="2" id="KW-0812">Transmembrane</keyword>
<feature type="domain" description="Mammalian cell entry C-terminal" evidence="4">
    <location>
        <begin position="122"/>
        <end position="303"/>
    </location>
</feature>
<protein>
    <submittedName>
        <fullName evidence="5">MlaD family protein</fullName>
    </submittedName>
</protein>
<dbReference type="InterPro" id="IPR005693">
    <property type="entry name" value="Mce"/>
</dbReference>
<dbReference type="Pfam" id="PF02470">
    <property type="entry name" value="MlaD"/>
    <property type="match status" value="1"/>
</dbReference>
<dbReference type="PANTHER" id="PTHR33371:SF16">
    <property type="entry name" value="MCE-FAMILY PROTEIN MCE3F"/>
    <property type="match status" value="1"/>
</dbReference>
<keyword evidence="6" id="KW-1185">Reference proteome</keyword>
<reference evidence="5 6" key="1">
    <citation type="journal article" date="2019" name="Int. J. Syst. Evol. Microbiol.">
        <title>The Global Catalogue of Microorganisms (GCM) 10K type strain sequencing project: providing services to taxonomists for standard genome sequencing and annotation.</title>
        <authorList>
            <consortium name="The Broad Institute Genomics Platform"/>
            <consortium name="The Broad Institute Genome Sequencing Center for Infectious Disease"/>
            <person name="Wu L."/>
            <person name="Ma J."/>
        </authorList>
    </citation>
    <scope>NUCLEOTIDE SEQUENCE [LARGE SCALE GENOMIC DNA]</scope>
    <source>
        <strain evidence="5 6">JCM 15481</strain>
    </source>
</reference>
<feature type="region of interest" description="Disordered" evidence="1">
    <location>
        <begin position="354"/>
        <end position="421"/>
    </location>
</feature>
<dbReference type="Proteomes" id="UP001500443">
    <property type="component" value="Unassembled WGS sequence"/>
</dbReference>
<feature type="compositionally biased region" description="Low complexity" evidence="1">
    <location>
        <begin position="390"/>
        <end position="402"/>
    </location>
</feature>
<sequence length="421" mass="43503">MITRSVIAKNIVFAVVAVLVVGYVGVRYADLGRYVGMRDHYTVRVELAETGGLFTHAEVTYRGVSVGRVGPIELTGTGVEAELRIRESAPPIPADLTAEVANYSAVGEQYIDLKPAADSGPYLADGAVVGRQHTSTPAPVTNLLTSVDSFATSVDTGQLRTVVDELGDAFAGQGENLQRLLDTGSEFVRATDEALPYSTRLMIDGETVLRTQNESGEALKEFAAGAEELTAQLERSDGDLRRVIEAGPGAASQVTGLLRDLDPSLSVLLANLLTTSDIAVTRQDGLEQLLVQLPQVAAAGSTAITSEGARFGLALSFFDPLPCTRGYGSTAYRNGLKTSPAGFNTAARCTAPAAGGTGVRGSAHSPGGGEVSKPARPGSGLADDRPGTRAAPGALPGALGLPSVGDGPRDMAGLLGLEEAR</sequence>
<evidence type="ECO:0000313" key="6">
    <source>
        <dbReference type="Proteomes" id="UP001500443"/>
    </source>
</evidence>
<dbReference type="InterPro" id="IPR024516">
    <property type="entry name" value="Mce_C"/>
</dbReference>
<keyword evidence="2" id="KW-1133">Transmembrane helix</keyword>
<evidence type="ECO:0000256" key="2">
    <source>
        <dbReference type="SAM" id="Phobius"/>
    </source>
</evidence>
<dbReference type="InterPro" id="IPR003399">
    <property type="entry name" value="Mce/MlaD"/>
</dbReference>
<dbReference type="NCBIfam" id="TIGR00996">
    <property type="entry name" value="Mtu_fam_mce"/>
    <property type="match status" value="1"/>
</dbReference>
<feature type="transmembrane region" description="Helical" evidence="2">
    <location>
        <begin position="6"/>
        <end position="29"/>
    </location>
</feature>
<keyword evidence="2" id="KW-0472">Membrane</keyword>
<feature type="domain" description="Mce/MlaD" evidence="3">
    <location>
        <begin position="40"/>
        <end position="115"/>
    </location>
</feature>
<accession>A0ABN2YFD8</accession>
<dbReference type="EMBL" id="BAAAPF010000086">
    <property type="protein sequence ID" value="GAA2125128.1"/>
    <property type="molecule type" value="Genomic_DNA"/>
</dbReference>
<evidence type="ECO:0000259" key="3">
    <source>
        <dbReference type="Pfam" id="PF02470"/>
    </source>
</evidence>
<organism evidence="5 6">
    <name type="scientific">Streptomyces synnematoformans</name>
    <dbReference type="NCBI Taxonomy" id="415721"/>
    <lineage>
        <taxon>Bacteria</taxon>
        <taxon>Bacillati</taxon>
        <taxon>Actinomycetota</taxon>
        <taxon>Actinomycetes</taxon>
        <taxon>Kitasatosporales</taxon>
        <taxon>Streptomycetaceae</taxon>
        <taxon>Streptomyces</taxon>
    </lineage>
</organism>
<evidence type="ECO:0000256" key="1">
    <source>
        <dbReference type="SAM" id="MobiDB-lite"/>
    </source>
</evidence>
<comment type="caution">
    <text evidence="5">The sequence shown here is derived from an EMBL/GenBank/DDBJ whole genome shotgun (WGS) entry which is preliminary data.</text>
</comment>
<dbReference type="PANTHER" id="PTHR33371">
    <property type="entry name" value="INTERMEMBRANE PHOSPHOLIPID TRANSPORT SYSTEM BINDING PROTEIN MLAD-RELATED"/>
    <property type="match status" value="1"/>
</dbReference>
<gene>
    <name evidence="5" type="ORF">GCM10009802_30490</name>
</gene>